<dbReference type="InterPro" id="IPR010930">
    <property type="entry name" value="Flg_bb/hook_C_dom"/>
</dbReference>
<dbReference type="RefSeq" id="WP_100294164.1">
    <property type="nucleotide sequence ID" value="NZ_PGGC01000093.1"/>
</dbReference>
<dbReference type="AlphaFoldDB" id="A0A2H9U416"/>
<feature type="domain" description="Flagellar basal-body/hook protein C-terminal" evidence="2">
    <location>
        <begin position="32"/>
        <end position="74"/>
    </location>
</feature>
<name>A0A2H9U416_9GAMM</name>
<keyword evidence="3" id="KW-0966">Cell projection</keyword>
<organism evidence="3 4">
    <name type="scientific">Aeromonas cavernicola</name>
    <dbReference type="NCBI Taxonomy" id="1006623"/>
    <lineage>
        <taxon>Bacteria</taxon>
        <taxon>Pseudomonadati</taxon>
        <taxon>Pseudomonadota</taxon>
        <taxon>Gammaproteobacteria</taxon>
        <taxon>Aeromonadales</taxon>
        <taxon>Aeromonadaceae</taxon>
        <taxon>Aeromonas</taxon>
    </lineage>
</organism>
<evidence type="ECO:0000313" key="3">
    <source>
        <dbReference type="EMBL" id="PJG58786.1"/>
    </source>
</evidence>
<dbReference type="OrthoDB" id="5588953at2"/>
<keyword evidence="4" id="KW-1185">Reference proteome</keyword>
<evidence type="ECO:0000259" key="2">
    <source>
        <dbReference type="Pfam" id="PF06429"/>
    </source>
</evidence>
<evidence type="ECO:0000313" key="4">
    <source>
        <dbReference type="Proteomes" id="UP000235861"/>
    </source>
</evidence>
<evidence type="ECO:0000256" key="1">
    <source>
        <dbReference type="ARBA" id="ARBA00009677"/>
    </source>
</evidence>
<dbReference type="Proteomes" id="UP000235861">
    <property type="component" value="Unassembled WGS sequence"/>
</dbReference>
<sequence>MRIDSAFNAGVQGFQRAENMADSASNQIAQLGTSNGSKVQVTDELVNLKVAEIQSGAAAKVIQTAGDMMGTLIDIRV</sequence>
<dbReference type="Pfam" id="PF06429">
    <property type="entry name" value="Flg_bbr_C"/>
    <property type="match status" value="1"/>
</dbReference>
<reference evidence="3 4" key="1">
    <citation type="submission" date="2017-11" db="EMBL/GenBank/DDBJ databases">
        <title>Draft genome sequence of environmental isolate Aeromonas cavernicola sp. nov. MDC 2508.</title>
        <authorList>
            <person name="Colston S.M."/>
            <person name="Navarro A."/>
            <person name="Martinez-Murcia A.J."/>
            <person name="Graf J."/>
        </authorList>
    </citation>
    <scope>NUCLEOTIDE SEQUENCE [LARGE SCALE GENOMIC DNA]</scope>
    <source>
        <strain evidence="3 4">MDC 2508</strain>
    </source>
</reference>
<gene>
    <name evidence="3" type="ORF">CUC53_10770</name>
</gene>
<protein>
    <submittedName>
        <fullName evidence="3">Flagellar biosynthesis protein FlgE</fullName>
    </submittedName>
</protein>
<keyword evidence="3" id="KW-0969">Cilium</keyword>
<accession>A0A2H9U416</accession>
<dbReference type="EMBL" id="PGGC01000093">
    <property type="protein sequence ID" value="PJG58786.1"/>
    <property type="molecule type" value="Genomic_DNA"/>
</dbReference>
<proteinExistence type="inferred from homology"/>
<comment type="caution">
    <text evidence="3">The sequence shown here is derived from an EMBL/GenBank/DDBJ whole genome shotgun (WGS) entry which is preliminary data.</text>
</comment>
<keyword evidence="3" id="KW-0282">Flagellum</keyword>
<comment type="similarity">
    <text evidence="1">Belongs to the flagella basal body rod proteins family.</text>
</comment>